<organism evidence="2 3">
    <name type="scientific">Bugula neritina</name>
    <name type="common">Brown bryozoan</name>
    <name type="synonym">Sertularia neritina</name>
    <dbReference type="NCBI Taxonomy" id="10212"/>
    <lineage>
        <taxon>Eukaryota</taxon>
        <taxon>Metazoa</taxon>
        <taxon>Spiralia</taxon>
        <taxon>Lophotrochozoa</taxon>
        <taxon>Bryozoa</taxon>
        <taxon>Gymnolaemata</taxon>
        <taxon>Cheilostomatida</taxon>
        <taxon>Flustrina</taxon>
        <taxon>Buguloidea</taxon>
        <taxon>Bugulidae</taxon>
        <taxon>Bugula</taxon>
    </lineage>
</organism>
<evidence type="ECO:0000313" key="3">
    <source>
        <dbReference type="Proteomes" id="UP000593567"/>
    </source>
</evidence>
<keyword evidence="3" id="KW-1185">Reference proteome</keyword>
<feature type="transmembrane region" description="Helical" evidence="1">
    <location>
        <begin position="42"/>
        <end position="66"/>
    </location>
</feature>
<keyword evidence="1" id="KW-0812">Transmembrane</keyword>
<gene>
    <name evidence="2" type="ORF">EB796_014868</name>
</gene>
<comment type="caution">
    <text evidence="2">The sequence shown here is derived from an EMBL/GenBank/DDBJ whole genome shotgun (WGS) entry which is preliminary data.</text>
</comment>
<sequence>MVDIYSYTFTTKSVHPLSEGIILNTINVVTLSMSTEQVTYKILLGMAVADLMVNITLFCSSTIFLARPYNVKFYGIGPLVAISVTIRLFASGVHQLIDIATGYYSRHVRHDSFADTFILNKVGLILQSCNHTGNFFIYIIANSTLRKNFLQRFIKVKEAVCVNAATSSDFVKLNSFTFYIYIYRMTLFTTITCFRVAL</sequence>
<protein>
    <submittedName>
        <fullName evidence="2">Uncharacterized protein</fullName>
    </submittedName>
</protein>
<dbReference type="AlphaFoldDB" id="A0A7J7JLS3"/>
<dbReference type="EMBL" id="VXIV02002202">
    <property type="protein sequence ID" value="KAF6026823.1"/>
    <property type="molecule type" value="Genomic_DNA"/>
</dbReference>
<keyword evidence="1" id="KW-1133">Transmembrane helix</keyword>
<name>A0A7J7JLS3_BUGNE</name>
<proteinExistence type="predicted"/>
<dbReference type="Proteomes" id="UP000593567">
    <property type="component" value="Unassembled WGS sequence"/>
</dbReference>
<accession>A0A7J7JLS3</accession>
<evidence type="ECO:0000256" key="1">
    <source>
        <dbReference type="SAM" id="Phobius"/>
    </source>
</evidence>
<feature type="transmembrane region" description="Helical" evidence="1">
    <location>
        <begin position="178"/>
        <end position="197"/>
    </location>
</feature>
<feature type="transmembrane region" description="Helical" evidence="1">
    <location>
        <begin position="73"/>
        <end position="97"/>
    </location>
</feature>
<keyword evidence="1" id="KW-0472">Membrane</keyword>
<evidence type="ECO:0000313" key="2">
    <source>
        <dbReference type="EMBL" id="KAF6026823.1"/>
    </source>
</evidence>
<reference evidence="2" key="1">
    <citation type="submission" date="2020-06" db="EMBL/GenBank/DDBJ databases">
        <title>Draft genome of Bugula neritina, a colonial animal packing powerful symbionts and potential medicines.</title>
        <authorList>
            <person name="Rayko M."/>
        </authorList>
    </citation>
    <scope>NUCLEOTIDE SEQUENCE [LARGE SCALE GENOMIC DNA]</scope>
    <source>
        <strain evidence="2">Kwan_BN1</strain>
    </source>
</reference>